<dbReference type="EMBL" id="RDQH01000327">
    <property type="protein sequence ID" value="RXI09451.1"/>
    <property type="molecule type" value="Genomic_DNA"/>
</dbReference>
<protein>
    <submittedName>
        <fullName evidence="2">Uncharacterized protein</fullName>
    </submittedName>
</protein>
<gene>
    <name evidence="2" type="ORF">DVH24_034068</name>
</gene>
<dbReference type="AlphaFoldDB" id="A0A498KQR3"/>
<evidence type="ECO:0000313" key="3">
    <source>
        <dbReference type="Proteomes" id="UP000290289"/>
    </source>
</evidence>
<evidence type="ECO:0000256" key="1">
    <source>
        <dbReference type="SAM" id="MobiDB-lite"/>
    </source>
</evidence>
<sequence length="234" mass="26769">MRWLWAEDEDLLRKRDIGQPLMDLLINTFTDGDVGVVSSNQWPITTATSTPSPISSKQTLNPKYAPISSKRTQNLKSTLISSKQIVNPKSTPISSRQTLNPNPNPSLGHSPSPTTPSPLDSNPSSKTNPKKSHGHEVVENKIKVYWPLDKNWYQGYVNCFNKYSVRQCRRRNVEFGNVDAQFQTCFSQLLWYGNRQRMDAKRRRPVDANYDQITLYLPPGFLKSFRWPEIMVGV</sequence>
<accession>A0A498KQR3</accession>
<feature type="region of interest" description="Disordered" evidence="1">
    <location>
        <begin position="83"/>
        <end position="135"/>
    </location>
</feature>
<feature type="compositionally biased region" description="Low complexity" evidence="1">
    <location>
        <begin position="105"/>
        <end position="127"/>
    </location>
</feature>
<comment type="caution">
    <text evidence="2">The sequence shown here is derived from an EMBL/GenBank/DDBJ whole genome shotgun (WGS) entry which is preliminary data.</text>
</comment>
<evidence type="ECO:0000313" key="2">
    <source>
        <dbReference type="EMBL" id="RXI09451.1"/>
    </source>
</evidence>
<proteinExistence type="predicted"/>
<organism evidence="2 3">
    <name type="scientific">Malus domestica</name>
    <name type="common">Apple</name>
    <name type="synonym">Pyrus malus</name>
    <dbReference type="NCBI Taxonomy" id="3750"/>
    <lineage>
        <taxon>Eukaryota</taxon>
        <taxon>Viridiplantae</taxon>
        <taxon>Streptophyta</taxon>
        <taxon>Embryophyta</taxon>
        <taxon>Tracheophyta</taxon>
        <taxon>Spermatophyta</taxon>
        <taxon>Magnoliopsida</taxon>
        <taxon>eudicotyledons</taxon>
        <taxon>Gunneridae</taxon>
        <taxon>Pentapetalae</taxon>
        <taxon>rosids</taxon>
        <taxon>fabids</taxon>
        <taxon>Rosales</taxon>
        <taxon>Rosaceae</taxon>
        <taxon>Amygdaloideae</taxon>
        <taxon>Maleae</taxon>
        <taxon>Malus</taxon>
    </lineage>
</organism>
<name>A0A498KQR3_MALDO</name>
<feature type="compositionally biased region" description="Polar residues" evidence="1">
    <location>
        <begin position="83"/>
        <end position="101"/>
    </location>
</feature>
<reference evidence="2 3" key="1">
    <citation type="submission" date="2018-10" db="EMBL/GenBank/DDBJ databases">
        <title>A high-quality apple genome assembly.</title>
        <authorList>
            <person name="Hu J."/>
        </authorList>
    </citation>
    <scope>NUCLEOTIDE SEQUENCE [LARGE SCALE GENOMIC DNA]</scope>
    <source>
        <strain evidence="3">cv. HFTH1</strain>
        <tissue evidence="2">Young leaf</tissue>
    </source>
</reference>
<dbReference type="Proteomes" id="UP000290289">
    <property type="component" value="Chromosome 1"/>
</dbReference>
<dbReference type="STRING" id="3750.A0A498KQR3"/>
<keyword evidence="3" id="KW-1185">Reference proteome</keyword>